<reference evidence="3" key="1">
    <citation type="submission" date="2023-06" db="EMBL/GenBank/DDBJ databases">
        <title>Phylogenetic Diversity of Rhizobium strains.</title>
        <authorList>
            <person name="Moura F.T."/>
            <person name="Helene L.C.F."/>
            <person name="Hungria M."/>
        </authorList>
    </citation>
    <scope>NUCLEOTIDE SEQUENCE</scope>
    <source>
        <strain evidence="3">CCGE526</strain>
    </source>
</reference>
<protein>
    <submittedName>
        <fullName evidence="3">Sensor domain-containing diguanylate cyclase</fullName>
        <ecNumber evidence="3">2.7.7.65</ecNumber>
    </submittedName>
</protein>
<keyword evidence="4" id="KW-1185">Reference proteome</keyword>
<feature type="compositionally biased region" description="Polar residues" evidence="1">
    <location>
        <begin position="491"/>
        <end position="500"/>
    </location>
</feature>
<evidence type="ECO:0000259" key="2">
    <source>
        <dbReference type="PROSITE" id="PS50887"/>
    </source>
</evidence>
<dbReference type="Gene3D" id="3.30.70.270">
    <property type="match status" value="1"/>
</dbReference>
<organism evidence="3 4">
    <name type="scientific">Rhizobium mayense</name>
    <dbReference type="NCBI Taxonomy" id="1312184"/>
    <lineage>
        <taxon>Bacteria</taxon>
        <taxon>Pseudomonadati</taxon>
        <taxon>Pseudomonadota</taxon>
        <taxon>Alphaproteobacteria</taxon>
        <taxon>Hyphomicrobiales</taxon>
        <taxon>Rhizobiaceae</taxon>
        <taxon>Rhizobium/Agrobacterium group</taxon>
        <taxon>Rhizobium</taxon>
    </lineage>
</organism>
<comment type="caution">
    <text evidence="3">The sequence shown here is derived from an EMBL/GenBank/DDBJ whole genome shotgun (WGS) entry which is preliminary data.</text>
</comment>
<dbReference type="EMBL" id="JARFYM010000032">
    <property type="protein sequence ID" value="MDL2402689.1"/>
    <property type="molecule type" value="Genomic_DNA"/>
</dbReference>
<dbReference type="InterPro" id="IPR043128">
    <property type="entry name" value="Rev_trsase/Diguanyl_cyclase"/>
</dbReference>
<evidence type="ECO:0000313" key="3">
    <source>
        <dbReference type="EMBL" id="MDL2402689.1"/>
    </source>
</evidence>
<dbReference type="InterPro" id="IPR000014">
    <property type="entry name" value="PAS"/>
</dbReference>
<keyword evidence="3" id="KW-0808">Transferase</keyword>
<evidence type="ECO:0000256" key="1">
    <source>
        <dbReference type="SAM" id="MobiDB-lite"/>
    </source>
</evidence>
<gene>
    <name evidence="3" type="ORF">PY649_27720</name>
</gene>
<evidence type="ECO:0000313" key="4">
    <source>
        <dbReference type="Proteomes" id="UP001172645"/>
    </source>
</evidence>
<dbReference type="PANTHER" id="PTHR44757:SF2">
    <property type="entry name" value="BIOFILM ARCHITECTURE MAINTENANCE PROTEIN MBAA"/>
    <property type="match status" value="1"/>
</dbReference>
<dbReference type="RefSeq" id="WP_285872097.1">
    <property type="nucleotide sequence ID" value="NZ_JARFYM010000032.1"/>
</dbReference>
<feature type="domain" description="GGDEF" evidence="2">
    <location>
        <begin position="350"/>
        <end position="480"/>
    </location>
</feature>
<dbReference type="Gene3D" id="3.30.450.20">
    <property type="entry name" value="PAS domain"/>
    <property type="match status" value="1"/>
</dbReference>
<dbReference type="Proteomes" id="UP001172645">
    <property type="component" value="Unassembled WGS sequence"/>
</dbReference>
<dbReference type="InterPro" id="IPR029787">
    <property type="entry name" value="Nucleotide_cyclase"/>
</dbReference>
<dbReference type="InterPro" id="IPR000160">
    <property type="entry name" value="GGDEF_dom"/>
</dbReference>
<dbReference type="InterPro" id="IPR035965">
    <property type="entry name" value="PAS-like_dom_sf"/>
</dbReference>
<dbReference type="InterPro" id="IPR013656">
    <property type="entry name" value="PAS_4"/>
</dbReference>
<dbReference type="PANTHER" id="PTHR44757">
    <property type="entry name" value="DIGUANYLATE CYCLASE DGCP"/>
    <property type="match status" value="1"/>
</dbReference>
<accession>A0ABT7K259</accession>
<dbReference type="Pfam" id="PF00990">
    <property type="entry name" value="GGDEF"/>
    <property type="match status" value="1"/>
</dbReference>
<dbReference type="CDD" id="cd00130">
    <property type="entry name" value="PAS"/>
    <property type="match status" value="1"/>
</dbReference>
<dbReference type="PROSITE" id="PS50887">
    <property type="entry name" value="GGDEF"/>
    <property type="match status" value="1"/>
</dbReference>
<dbReference type="GO" id="GO:0052621">
    <property type="term" value="F:diguanylate cyclase activity"/>
    <property type="evidence" value="ECO:0007669"/>
    <property type="project" value="UniProtKB-EC"/>
</dbReference>
<dbReference type="SMART" id="SM00267">
    <property type="entry name" value="GGDEF"/>
    <property type="match status" value="1"/>
</dbReference>
<feature type="region of interest" description="Disordered" evidence="1">
    <location>
        <begin position="477"/>
        <end position="500"/>
    </location>
</feature>
<dbReference type="CDD" id="cd01949">
    <property type="entry name" value="GGDEF"/>
    <property type="match status" value="1"/>
</dbReference>
<dbReference type="SUPFAM" id="SSF55785">
    <property type="entry name" value="PYP-like sensor domain (PAS domain)"/>
    <property type="match status" value="2"/>
</dbReference>
<dbReference type="EC" id="2.7.7.65" evidence="3"/>
<keyword evidence="3" id="KW-0548">Nucleotidyltransferase</keyword>
<dbReference type="SUPFAM" id="SSF55073">
    <property type="entry name" value="Nucleotide cyclase"/>
    <property type="match status" value="1"/>
</dbReference>
<dbReference type="NCBIfam" id="TIGR00254">
    <property type="entry name" value="GGDEF"/>
    <property type="match status" value="1"/>
</dbReference>
<dbReference type="InterPro" id="IPR052155">
    <property type="entry name" value="Biofilm_reg_signaling"/>
</dbReference>
<proteinExistence type="predicted"/>
<name>A0ABT7K259_9HYPH</name>
<dbReference type="Pfam" id="PF08448">
    <property type="entry name" value="PAS_4"/>
    <property type="match status" value="1"/>
</dbReference>
<sequence>MSDAFESDIFELAPIAMWIEDFSEVKALFDQWRAEGVHDISAFLREDLSRVAECSRRIRVLSVNRKTLELFEADSLDHLTANLSNVFRDDMLETHVNELSDLWDGKTDFSSATVNYTVSGKRLDIQLRGSVLPGFEKSLGKVLLTTEDVTARENARRGEIINRRYAEGIFEHSPVSLWIEDFSGIKMLIDDVREQGITDFRTFTDVHPEFVLQCMSEIKVIDVNQATLDLFCAPDRQTLLQHLGDVFRDEMEKPFREQLMELWNGNLFHHREVVNYALDGTVRHILLHFAVFPGYESNWLRVQVALTDITARKKAEAYLEYLGKHDVLTKLHNRAFYMDELNRLERKTLRPVSVIVMDLNGLKDANDTLGHDAGDALLRRFGEVLNGVVSQPNHAARIGGDEFAILLPGADRQVAFAMVETIHEVLKINNQFYSNAPLSVSIGVATSEPGEAMESVVKRADILMYDQKRASQAARCAGDCSASAPGDEHSGASSSVFASN</sequence>